<accession>A0A368HHC4</accession>
<comment type="caution">
    <text evidence="1">The sequence shown here is derived from an EMBL/GenBank/DDBJ whole genome shotgun (WGS) entry which is preliminary data.</text>
</comment>
<name>A0A368HHC4_9GAMM</name>
<evidence type="ECO:0000313" key="1">
    <source>
        <dbReference type="EMBL" id="RCN58756.1"/>
    </source>
</evidence>
<organism evidence="1 2">
    <name type="scientific">Acidiferrobacter thiooxydans</name>
    <dbReference type="NCBI Taxonomy" id="163359"/>
    <lineage>
        <taxon>Bacteria</taxon>
        <taxon>Pseudomonadati</taxon>
        <taxon>Pseudomonadota</taxon>
        <taxon>Gammaproteobacteria</taxon>
        <taxon>Acidiferrobacterales</taxon>
        <taxon>Acidiferrobacteraceae</taxon>
        <taxon>Acidiferrobacter</taxon>
    </lineage>
</organism>
<dbReference type="SUPFAM" id="SSF53474">
    <property type="entry name" value="alpha/beta-Hydrolases"/>
    <property type="match status" value="1"/>
</dbReference>
<evidence type="ECO:0008006" key="3">
    <source>
        <dbReference type="Google" id="ProtNLM"/>
    </source>
</evidence>
<keyword evidence="2" id="KW-1185">Reference proteome</keyword>
<protein>
    <recommendedName>
        <fullName evidence="3">AB hydrolase-1 domain-containing protein</fullName>
    </recommendedName>
</protein>
<evidence type="ECO:0000313" key="2">
    <source>
        <dbReference type="Proteomes" id="UP000253250"/>
    </source>
</evidence>
<reference evidence="1 2" key="1">
    <citation type="submission" date="2018-02" db="EMBL/GenBank/DDBJ databases">
        <title>Insights into the biology of acidophilic members of the Acidiferrobacteraceae family derived from comparative genomic analyses.</title>
        <authorList>
            <person name="Issotta F."/>
            <person name="Thyssen C."/>
            <person name="Mena C."/>
            <person name="Moya A."/>
            <person name="Bellenberg S."/>
            <person name="Sproer C."/>
            <person name="Covarrubias P.C."/>
            <person name="Sand W."/>
            <person name="Quatrini R."/>
            <person name="Vera M."/>
        </authorList>
    </citation>
    <scope>NUCLEOTIDE SEQUENCE [LARGE SCALE GENOMIC DNA]</scope>
    <source>
        <strain evidence="2">m-1</strain>
    </source>
</reference>
<dbReference type="Proteomes" id="UP000253250">
    <property type="component" value="Unassembled WGS sequence"/>
</dbReference>
<dbReference type="PANTHER" id="PTHR37946:SF1">
    <property type="entry name" value="SLL1969 PROTEIN"/>
    <property type="match status" value="1"/>
</dbReference>
<sequence>MLVPGLWFGRPALWLLAWRLRRHGLRAILYRYDARSAALPAAREALAHLMAVSGAHYVVGYSLGGIVVADFCRYHPRAYERAVVLGAPFRGSRAARRLYRCPAVRGLFGVAAPVLVHGLRLGAIPRFGVVTGLKPYGLARCLLAGGAHDGVLRACETRLRGARDAVALPLSHAGLVMSRVSARVIGTYLACGRFGD</sequence>
<dbReference type="EMBL" id="PSYR01000001">
    <property type="protein sequence ID" value="RCN58756.1"/>
    <property type="molecule type" value="Genomic_DNA"/>
</dbReference>
<proteinExistence type="predicted"/>
<dbReference type="AlphaFoldDB" id="A0A368HHC4"/>
<dbReference type="Gene3D" id="3.40.50.1820">
    <property type="entry name" value="alpha/beta hydrolase"/>
    <property type="match status" value="1"/>
</dbReference>
<dbReference type="InterPro" id="IPR029058">
    <property type="entry name" value="AB_hydrolase_fold"/>
</dbReference>
<dbReference type="PANTHER" id="PTHR37946">
    <property type="entry name" value="SLL1969 PROTEIN"/>
    <property type="match status" value="1"/>
</dbReference>
<gene>
    <name evidence="1" type="ORF">C4900_03045</name>
</gene>